<proteinExistence type="predicted"/>
<protein>
    <submittedName>
        <fullName evidence="2">Uncharacterized protein</fullName>
    </submittedName>
</protein>
<evidence type="ECO:0000256" key="1">
    <source>
        <dbReference type="SAM" id="Phobius"/>
    </source>
</evidence>
<gene>
    <name evidence="2" type="ORF">SDC9_95388</name>
</gene>
<accession>A0A645A6E1</accession>
<name>A0A645A6E1_9ZZZZ</name>
<evidence type="ECO:0000313" key="2">
    <source>
        <dbReference type="EMBL" id="MPM48662.1"/>
    </source>
</evidence>
<feature type="transmembrane region" description="Helical" evidence="1">
    <location>
        <begin position="7"/>
        <end position="30"/>
    </location>
</feature>
<keyword evidence="1" id="KW-1133">Transmembrane helix</keyword>
<keyword evidence="1" id="KW-0472">Membrane</keyword>
<comment type="caution">
    <text evidence="2">The sequence shown here is derived from an EMBL/GenBank/DDBJ whole genome shotgun (WGS) entry which is preliminary data.</text>
</comment>
<dbReference type="AlphaFoldDB" id="A0A645A6E1"/>
<reference evidence="2" key="1">
    <citation type="submission" date="2019-08" db="EMBL/GenBank/DDBJ databases">
        <authorList>
            <person name="Kucharzyk K."/>
            <person name="Murdoch R.W."/>
            <person name="Higgins S."/>
            <person name="Loffler F."/>
        </authorList>
    </citation>
    <scope>NUCLEOTIDE SEQUENCE</scope>
</reference>
<organism evidence="2">
    <name type="scientific">bioreactor metagenome</name>
    <dbReference type="NCBI Taxonomy" id="1076179"/>
    <lineage>
        <taxon>unclassified sequences</taxon>
        <taxon>metagenomes</taxon>
        <taxon>ecological metagenomes</taxon>
    </lineage>
</organism>
<keyword evidence="1" id="KW-0812">Transmembrane</keyword>
<sequence>MLQIHGAVAGLLVVIEYLVSVALGTVAYGLHVLGDHVVGAFARQSALFIVDAFAEAFALEAETDVVPVNIFLNKAARDEDVQYLGDFGRAFPQQPGDHGVVDAADEERRQGEHLTLLGLEVPHLVIEQHGESRGV</sequence>
<dbReference type="EMBL" id="VSSQ01012197">
    <property type="protein sequence ID" value="MPM48662.1"/>
    <property type="molecule type" value="Genomic_DNA"/>
</dbReference>